<feature type="transmembrane region" description="Helical" evidence="1">
    <location>
        <begin position="21"/>
        <end position="48"/>
    </location>
</feature>
<sequence length="120" mass="12730">MKKDGHDIDRSPSWSKAWESLFTTSITPNAIGALATIISALAALASAFSNVGVASFDPDYLLATIVVMIGTIFLIFGFTFVLSLRDRGPSGLARLKADITAAYLNALEQSNLNPANGKQP</sequence>
<keyword evidence="1" id="KW-0472">Membrane</keyword>
<organism evidence="2">
    <name type="scientific">Candidatus Kentrum sp. LFY</name>
    <dbReference type="NCBI Taxonomy" id="2126342"/>
    <lineage>
        <taxon>Bacteria</taxon>
        <taxon>Pseudomonadati</taxon>
        <taxon>Pseudomonadota</taxon>
        <taxon>Gammaproteobacteria</taxon>
        <taxon>Candidatus Kentrum</taxon>
    </lineage>
</organism>
<feature type="transmembrane region" description="Helical" evidence="1">
    <location>
        <begin position="60"/>
        <end position="84"/>
    </location>
</feature>
<evidence type="ECO:0000313" key="2">
    <source>
        <dbReference type="EMBL" id="VFJ97123.1"/>
    </source>
</evidence>
<dbReference type="AlphaFoldDB" id="A0A450UX72"/>
<reference evidence="2" key="1">
    <citation type="submission" date="2019-02" db="EMBL/GenBank/DDBJ databases">
        <authorList>
            <person name="Gruber-Vodicka R. H."/>
            <person name="Seah K. B. B."/>
        </authorList>
    </citation>
    <scope>NUCLEOTIDE SEQUENCE</scope>
    <source>
        <strain evidence="2">BECK_M6</strain>
    </source>
</reference>
<keyword evidence="1" id="KW-0812">Transmembrane</keyword>
<proteinExistence type="predicted"/>
<evidence type="ECO:0000256" key="1">
    <source>
        <dbReference type="SAM" id="Phobius"/>
    </source>
</evidence>
<protein>
    <submittedName>
        <fullName evidence="2">Uncharacterized protein</fullName>
    </submittedName>
</protein>
<dbReference type="EMBL" id="CAADFH010000067">
    <property type="protein sequence ID" value="VFJ97123.1"/>
    <property type="molecule type" value="Genomic_DNA"/>
</dbReference>
<gene>
    <name evidence="2" type="ORF">BECKLFY1418A_GA0070994_10673</name>
</gene>
<name>A0A450UX72_9GAMM</name>
<keyword evidence="1" id="KW-1133">Transmembrane helix</keyword>
<accession>A0A450UX72</accession>